<keyword evidence="4" id="KW-0862">Zinc</keyword>
<feature type="compositionally biased region" description="Low complexity" evidence="5">
    <location>
        <begin position="555"/>
        <end position="567"/>
    </location>
</feature>
<feature type="compositionally biased region" description="Basic and acidic residues" evidence="5">
    <location>
        <begin position="711"/>
        <end position="721"/>
    </location>
</feature>
<dbReference type="InterPro" id="IPR052440">
    <property type="entry name" value="Trans_Reg/Chrom_Remod"/>
</dbReference>
<reference evidence="7 8" key="1">
    <citation type="submission" date="2023-10" db="EMBL/GenBank/DDBJ databases">
        <title>Genomes of two closely related lineages of the louse Polyplax serrata with different host specificities.</title>
        <authorList>
            <person name="Martinu J."/>
            <person name="Tarabai H."/>
            <person name="Stefka J."/>
            <person name="Hypsa V."/>
        </authorList>
    </citation>
    <scope>NUCLEOTIDE SEQUENCE [LARGE SCALE GENOMIC DNA]</scope>
    <source>
        <strain evidence="7">HR10_N</strain>
    </source>
</reference>
<evidence type="ECO:0000259" key="6">
    <source>
        <dbReference type="PROSITE" id="PS51805"/>
    </source>
</evidence>
<evidence type="ECO:0000313" key="8">
    <source>
        <dbReference type="Proteomes" id="UP001372834"/>
    </source>
</evidence>
<evidence type="ECO:0000256" key="3">
    <source>
        <dbReference type="ARBA" id="ARBA00022771"/>
    </source>
</evidence>
<dbReference type="EMBL" id="JAWJWE010000002">
    <property type="protein sequence ID" value="KAK6643424.1"/>
    <property type="molecule type" value="Genomic_DNA"/>
</dbReference>
<accession>A0AAN8SCD5</accession>
<feature type="compositionally biased region" description="Basic and acidic residues" evidence="5">
    <location>
        <begin position="497"/>
        <end position="519"/>
    </location>
</feature>
<feature type="region of interest" description="Disordered" evidence="5">
    <location>
        <begin position="599"/>
        <end position="643"/>
    </location>
</feature>
<dbReference type="PANTHER" id="PTHR14955">
    <property type="entry name" value="RETINOIC ACID INDUCED 1/TRANSCRIPTION FACTOR 20"/>
    <property type="match status" value="1"/>
</dbReference>
<evidence type="ECO:0000256" key="1">
    <source>
        <dbReference type="ARBA" id="ARBA00022553"/>
    </source>
</evidence>
<keyword evidence="1" id="KW-0597">Phosphoprotein</keyword>
<dbReference type="Pfam" id="PF13771">
    <property type="entry name" value="zf-HC5HC2H"/>
    <property type="match status" value="1"/>
</dbReference>
<evidence type="ECO:0000313" key="7">
    <source>
        <dbReference type="EMBL" id="KAK6643424.1"/>
    </source>
</evidence>
<dbReference type="AlphaFoldDB" id="A0AAN8SCD5"/>
<sequence>MNDFLTKLLLEKQEKGSLISFKSLEEKKKSGCKDIFYDFNSELDERIKRDAMSQYQEDKSHHKRSSTYGDLNQWDFRNQQDIQNANNHTRRGHFPFGGSSQGHSMGWNPLGMGMPRQTNPYFPNPHMMPAHAHAEYRYNQWNSPSQKNVPNIQNAHSQNTILAQSRMDGKHRPDISNSLGDFGLPTGTTADFSKLRNNHRELMGLRGQTVDKSSVRTPVHPDHLASMSPMTRNPASRTSSLSNHPKAMIGNPLTDLQMLVTNQENDSSGQKSDGYQQESVDLSAHSEASKNKNSVRKEEKLSNDSNTDKREHRTFTSVSQTQNKKVSSAEETCHTPVELTAKNNEKVAGTEISSSSIKISKVENNCSTDANAEKSKSEKELTKGSENLKDNCDKPCVVDKDTTAPVNNAKSEECIPKKGETSSSESIGKEAEKDSQKDIKVKEESDNNGESMAYDLPKAETNSKETPKECQKELDQNGTHDIQTIKRKMSEEQPGNDTKRTCMDIKTEVPEGNTVREENPDLPTVSSTSAEVKPPVNESSKKAPKKKPSRKSRALRLSSGQSSSSESPFHNKKFLGTSSKDKKVKKSLCDTIERRGPFLHLEGSKESPSGVTVINYPKADDEDEKDKSAAKKQNLNLSRTKHHNELDYRGKSKNGLFSSTLSSRYDAHTTDHSWVCVFCKKGPHYNTLGDLFGPYIISKEENNSSTCDFSGDEKDISDAQKRGGRNKKSLRSNNMVEHFQKMSKKLRRTQSTDSSLVGMTVIPDDQTDQTRYEVWVHEQCAVWSPNVCLIGSRIIGMQEAIWSSVKTMCSKCGAFGANIGCVFRNCPNRSHYYCAKENEWLLEQETFISTCQIHKPRS</sequence>
<feature type="domain" description="PHD-type" evidence="6">
    <location>
        <begin position="741"/>
        <end position="855"/>
    </location>
</feature>
<organism evidence="7 8">
    <name type="scientific">Polyplax serrata</name>
    <name type="common">Common mouse louse</name>
    <dbReference type="NCBI Taxonomy" id="468196"/>
    <lineage>
        <taxon>Eukaryota</taxon>
        <taxon>Metazoa</taxon>
        <taxon>Ecdysozoa</taxon>
        <taxon>Arthropoda</taxon>
        <taxon>Hexapoda</taxon>
        <taxon>Insecta</taxon>
        <taxon>Pterygota</taxon>
        <taxon>Neoptera</taxon>
        <taxon>Paraneoptera</taxon>
        <taxon>Psocodea</taxon>
        <taxon>Troctomorpha</taxon>
        <taxon>Phthiraptera</taxon>
        <taxon>Anoplura</taxon>
        <taxon>Polyplacidae</taxon>
        <taxon>Polyplax</taxon>
    </lineage>
</organism>
<feature type="region of interest" description="Disordered" evidence="5">
    <location>
        <begin position="208"/>
        <end position="249"/>
    </location>
</feature>
<feature type="region of interest" description="Disordered" evidence="5">
    <location>
        <begin position="263"/>
        <end position="336"/>
    </location>
</feature>
<dbReference type="PANTHER" id="PTHR14955:SF4">
    <property type="entry name" value="PHD-TYPE DOMAIN-CONTAINING PROTEIN"/>
    <property type="match status" value="1"/>
</dbReference>
<feature type="compositionally biased region" description="Basic and acidic residues" evidence="5">
    <location>
        <begin position="410"/>
        <end position="420"/>
    </location>
</feature>
<dbReference type="PROSITE" id="PS51805">
    <property type="entry name" value="EPHD"/>
    <property type="match status" value="1"/>
</dbReference>
<comment type="caution">
    <text evidence="7">The sequence shown here is derived from an EMBL/GenBank/DDBJ whole genome shotgun (WGS) entry which is preliminary data.</text>
</comment>
<feature type="compositionally biased region" description="Basic residues" evidence="5">
    <location>
        <begin position="542"/>
        <end position="554"/>
    </location>
</feature>
<dbReference type="Gene3D" id="3.30.40.10">
    <property type="entry name" value="Zinc/RING finger domain, C3HC4 (zinc finger)"/>
    <property type="match status" value="1"/>
</dbReference>
<feature type="compositionally biased region" description="Polar residues" evidence="5">
    <location>
        <begin position="228"/>
        <end position="243"/>
    </location>
</feature>
<feature type="compositionally biased region" description="Basic and acidic residues" evidence="5">
    <location>
        <begin position="457"/>
        <end position="475"/>
    </location>
</feature>
<name>A0AAN8SCD5_POLSC</name>
<dbReference type="GO" id="GO:0008270">
    <property type="term" value="F:zinc ion binding"/>
    <property type="evidence" value="ECO:0007669"/>
    <property type="project" value="UniProtKB-KW"/>
</dbReference>
<dbReference type="InterPro" id="IPR034732">
    <property type="entry name" value="EPHD"/>
</dbReference>
<dbReference type="GO" id="GO:0005634">
    <property type="term" value="C:nucleus"/>
    <property type="evidence" value="ECO:0007669"/>
    <property type="project" value="TreeGrafter"/>
</dbReference>
<evidence type="ECO:0000256" key="4">
    <source>
        <dbReference type="ARBA" id="ARBA00022833"/>
    </source>
</evidence>
<dbReference type="GO" id="GO:0006357">
    <property type="term" value="P:regulation of transcription by RNA polymerase II"/>
    <property type="evidence" value="ECO:0007669"/>
    <property type="project" value="TreeGrafter"/>
</dbReference>
<feature type="compositionally biased region" description="Basic and acidic residues" evidence="5">
    <location>
        <begin position="371"/>
        <end position="402"/>
    </location>
</feature>
<feature type="compositionally biased region" description="Polar residues" evidence="5">
    <location>
        <begin position="263"/>
        <end position="280"/>
    </location>
</feature>
<keyword evidence="2" id="KW-0479">Metal-binding</keyword>
<feature type="compositionally biased region" description="Polar residues" evidence="5">
    <location>
        <begin position="315"/>
        <end position="326"/>
    </location>
</feature>
<feature type="compositionally biased region" description="Basic and acidic residues" evidence="5">
    <location>
        <begin position="287"/>
        <end position="314"/>
    </location>
</feature>
<dbReference type="InterPro" id="IPR013083">
    <property type="entry name" value="Znf_RING/FYVE/PHD"/>
</dbReference>
<dbReference type="Proteomes" id="UP001372834">
    <property type="component" value="Unassembled WGS sequence"/>
</dbReference>
<evidence type="ECO:0000256" key="2">
    <source>
        <dbReference type="ARBA" id="ARBA00022723"/>
    </source>
</evidence>
<feature type="region of interest" description="Disordered" evidence="5">
    <location>
        <begin position="365"/>
        <end position="577"/>
    </location>
</feature>
<gene>
    <name evidence="7" type="ORF">RUM43_004929</name>
</gene>
<keyword evidence="3" id="KW-0863">Zinc-finger</keyword>
<proteinExistence type="predicted"/>
<protein>
    <recommendedName>
        <fullName evidence="6">PHD-type domain-containing protein</fullName>
    </recommendedName>
</protein>
<feature type="region of interest" description="Disordered" evidence="5">
    <location>
        <begin position="706"/>
        <end position="732"/>
    </location>
</feature>
<feature type="compositionally biased region" description="Basic and acidic residues" evidence="5">
    <location>
        <begin position="427"/>
        <end position="445"/>
    </location>
</feature>
<evidence type="ECO:0000256" key="5">
    <source>
        <dbReference type="SAM" id="MobiDB-lite"/>
    </source>
</evidence>